<keyword evidence="1" id="KW-0472">Membrane</keyword>
<evidence type="ECO:0000256" key="1">
    <source>
        <dbReference type="SAM" id="Phobius"/>
    </source>
</evidence>
<name>A0AAP0JGD7_9MAGN</name>
<reference evidence="2 3" key="1">
    <citation type="submission" date="2024-01" db="EMBL/GenBank/DDBJ databases">
        <title>Genome assemblies of Stephania.</title>
        <authorList>
            <person name="Yang L."/>
        </authorList>
    </citation>
    <scope>NUCLEOTIDE SEQUENCE [LARGE SCALE GENOMIC DNA]</scope>
    <source>
        <strain evidence="2">JXDWG</strain>
        <tissue evidence="2">Leaf</tissue>
    </source>
</reference>
<keyword evidence="1" id="KW-0812">Transmembrane</keyword>
<proteinExistence type="predicted"/>
<feature type="transmembrane region" description="Helical" evidence="1">
    <location>
        <begin position="146"/>
        <end position="165"/>
    </location>
</feature>
<sequence length="198" mass="22161">MQTNLQRRRQELNQATPDQQVDDEAVYYNVPGECPRGRVYGLGSLGRNKRRYADPGASTSNMLEMVPRSEFDSVAKQLRQVVAFMQRQFGMTMVGAGLSHHSHHHHHHHHHHHLMSSTSRRKQIPLIRHSNMTLLIGRCKIGLRDMSSFVILGIFLVVCVTFEMHPQGVVGGGASDGAGPVVVFSGLEILENQLDSSY</sequence>
<keyword evidence="1" id="KW-1133">Transmembrane helix</keyword>
<dbReference type="EMBL" id="JBBNAG010000005">
    <property type="protein sequence ID" value="KAK9132811.1"/>
    <property type="molecule type" value="Genomic_DNA"/>
</dbReference>
<comment type="caution">
    <text evidence="2">The sequence shown here is derived from an EMBL/GenBank/DDBJ whole genome shotgun (WGS) entry which is preliminary data.</text>
</comment>
<protein>
    <submittedName>
        <fullName evidence="2">Uncharacterized protein</fullName>
    </submittedName>
</protein>
<dbReference type="Proteomes" id="UP001419268">
    <property type="component" value="Unassembled WGS sequence"/>
</dbReference>
<accession>A0AAP0JGD7</accession>
<organism evidence="2 3">
    <name type="scientific">Stephania cephalantha</name>
    <dbReference type="NCBI Taxonomy" id="152367"/>
    <lineage>
        <taxon>Eukaryota</taxon>
        <taxon>Viridiplantae</taxon>
        <taxon>Streptophyta</taxon>
        <taxon>Embryophyta</taxon>
        <taxon>Tracheophyta</taxon>
        <taxon>Spermatophyta</taxon>
        <taxon>Magnoliopsida</taxon>
        <taxon>Ranunculales</taxon>
        <taxon>Menispermaceae</taxon>
        <taxon>Menispermoideae</taxon>
        <taxon>Cissampelideae</taxon>
        <taxon>Stephania</taxon>
    </lineage>
</organism>
<dbReference type="AlphaFoldDB" id="A0AAP0JGD7"/>
<keyword evidence="3" id="KW-1185">Reference proteome</keyword>
<gene>
    <name evidence="2" type="ORF">Scep_012339</name>
</gene>
<evidence type="ECO:0000313" key="3">
    <source>
        <dbReference type="Proteomes" id="UP001419268"/>
    </source>
</evidence>
<evidence type="ECO:0000313" key="2">
    <source>
        <dbReference type="EMBL" id="KAK9132811.1"/>
    </source>
</evidence>